<protein>
    <recommendedName>
        <fullName evidence="2">Metalloendopeptidase</fullName>
        <ecNumber evidence="2">3.4.24.-</ecNumber>
    </recommendedName>
</protein>
<evidence type="ECO:0000256" key="2">
    <source>
        <dbReference type="RuleBase" id="RU361183"/>
    </source>
</evidence>
<feature type="domain" description="Peptidase M12A" evidence="3">
    <location>
        <begin position="1"/>
        <end position="102"/>
    </location>
</feature>
<keyword evidence="2" id="KW-0479">Metal-binding</keyword>
<dbReference type="AlphaFoldDB" id="A0AAW2EYT5"/>
<keyword evidence="5" id="KW-1185">Reference proteome</keyword>
<comment type="cofactor">
    <cofactor evidence="2">
        <name>Zn(2+)</name>
        <dbReference type="ChEBI" id="CHEBI:29105"/>
    </cofactor>
    <text evidence="2">Binds 1 zinc ion per subunit.</text>
</comment>
<comment type="caution">
    <text evidence="4">The sequence shown here is derived from an EMBL/GenBank/DDBJ whole genome shotgun (WGS) entry which is preliminary data.</text>
</comment>
<reference evidence="4 5" key="1">
    <citation type="submission" date="2023-03" db="EMBL/GenBank/DDBJ databases">
        <title>High recombination rates correlate with genetic variation in Cardiocondyla obscurior ants.</title>
        <authorList>
            <person name="Errbii M."/>
        </authorList>
    </citation>
    <scope>NUCLEOTIDE SEQUENCE [LARGE SCALE GENOMIC DNA]</scope>
    <source>
        <strain evidence="4">Alpha-2009</strain>
        <tissue evidence="4">Whole body</tissue>
    </source>
</reference>
<accession>A0AAW2EYT5</accession>
<name>A0AAW2EYT5_9HYME</name>
<evidence type="ECO:0000259" key="3">
    <source>
        <dbReference type="PROSITE" id="PS51864"/>
    </source>
</evidence>
<dbReference type="EMBL" id="JADYXP020000016">
    <property type="protein sequence ID" value="KAL0108040.1"/>
    <property type="molecule type" value="Genomic_DNA"/>
</dbReference>
<evidence type="ECO:0000256" key="1">
    <source>
        <dbReference type="PROSITE-ProRule" id="PRU01211"/>
    </source>
</evidence>
<dbReference type="PRINTS" id="PR00480">
    <property type="entry name" value="ASTACIN"/>
</dbReference>
<evidence type="ECO:0000313" key="5">
    <source>
        <dbReference type="Proteomes" id="UP001430953"/>
    </source>
</evidence>
<evidence type="ECO:0000313" key="4">
    <source>
        <dbReference type="EMBL" id="KAL0108040.1"/>
    </source>
</evidence>
<dbReference type="PANTHER" id="PTHR10127:SF814">
    <property type="entry name" value="MEPRIN A SUBUNIT BETA"/>
    <property type="match status" value="1"/>
</dbReference>
<dbReference type="GO" id="GO:0046872">
    <property type="term" value="F:metal ion binding"/>
    <property type="evidence" value="ECO:0007669"/>
    <property type="project" value="UniProtKB-KW"/>
</dbReference>
<dbReference type="Gene3D" id="3.40.390.10">
    <property type="entry name" value="Collagenase (Catalytic Domain)"/>
    <property type="match status" value="1"/>
</dbReference>
<keyword evidence="2" id="KW-0862">Zinc</keyword>
<dbReference type="SUPFAM" id="SSF55486">
    <property type="entry name" value="Metalloproteases ('zincins'), catalytic domain"/>
    <property type="match status" value="1"/>
</dbReference>
<keyword evidence="2" id="KW-0378">Hydrolase</keyword>
<dbReference type="GO" id="GO:0004222">
    <property type="term" value="F:metalloendopeptidase activity"/>
    <property type="evidence" value="ECO:0007669"/>
    <property type="project" value="UniProtKB-UniRule"/>
</dbReference>
<dbReference type="InterPro" id="IPR024079">
    <property type="entry name" value="MetalloPept_cat_dom_sf"/>
</dbReference>
<proteinExistence type="predicted"/>
<dbReference type="PROSITE" id="PS51864">
    <property type="entry name" value="ASTACIN"/>
    <property type="match status" value="1"/>
</dbReference>
<sequence>MHALGFYHQQSAADRDEWVTIHWENIKSGKEHNFNKYDNRTVTDYGIAYDYKSVMHYSAHAFSRNGEPTITAKKEKVELGQRDGLSTKDVAKVRAMYKEQCGDRTSGESDKSSDSSEEISLGWIFDKVRVFK</sequence>
<dbReference type="PANTHER" id="PTHR10127">
    <property type="entry name" value="DISCOIDIN, CUB, EGF, LAMININ , AND ZINC METALLOPROTEASE DOMAIN CONTAINING"/>
    <property type="match status" value="1"/>
</dbReference>
<keyword evidence="2" id="KW-0645">Protease</keyword>
<gene>
    <name evidence="4" type="ORF">PUN28_014953</name>
</gene>
<dbReference type="EC" id="3.4.24.-" evidence="2"/>
<comment type="caution">
    <text evidence="1">Lacks conserved residue(s) required for the propagation of feature annotation.</text>
</comment>
<dbReference type="GO" id="GO:0006508">
    <property type="term" value="P:proteolysis"/>
    <property type="evidence" value="ECO:0007669"/>
    <property type="project" value="UniProtKB-KW"/>
</dbReference>
<keyword evidence="2" id="KW-0482">Metalloprotease</keyword>
<dbReference type="Pfam" id="PF01400">
    <property type="entry name" value="Astacin"/>
    <property type="match status" value="1"/>
</dbReference>
<dbReference type="Proteomes" id="UP001430953">
    <property type="component" value="Unassembled WGS sequence"/>
</dbReference>
<dbReference type="InterPro" id="IPR001506">
    <property type="entry name" value="Peptidase_M12A"/>
</dbReference>
<organism evidence="4 5">
    <name type="scientific">Cardiocondyla obscurior</name>
    <dbReference type="NCBI Taxonomy" id="286306"/>
    <lineage>
        <taxon>Eukaryota</taxon>
        <taxon>Metazoa</taxon>
        <taxon>Ecdysozoa</taxon>
        <taxon>Arthropoda</taxon>
        <taxon>Hexapoda</taxon>
        <taxon>Insecta</taxon>
        <taxon>Pterygota</taxon>
        <taxon>Neoptera</taxon>
        <taxon>Endopterygota</taxon>
        <taxon>Hymenoptera</taxon>
        <taxon>Apocrita</taxon>
        <taxon>Aculeata</taxon>
        <taxon>Formicoidea</taxon>
        <taxon>Formicidae</taxon>
        <taxon>Myrmicinae</taxon>
        <taxon>Cardiocondyla</taxon>
    </lineage>
</organism>